<protein>
    <recommendedName>
        <fullName evidence="3 7">Guanine deaminase</fullName>
        <shortName evidence="8">Guanase</shortName>
        <ecNumber evidence="3 7">3.5.4.3</ecNumber>
    </recommendedName>
    <alternativeName>
        <fullName evidence="8">Guanine aminohydrolase</fullName>
    </alternativeName>
</protein>
<proteinExistence type="inferred from homology"/>
<evidence type="ECO:0000256" key="4">
    <source>
        <dbReference type="ARBA" id="ARBA00022723"/>
    </source>
</evidence>
<dbReference type="SUPFAM" id="SSF51338">
    <property type="entry name" value="Composite domain of metallo-dependent hydrolases"/>
    <property type="match status" value="1"/>
</dbReference>
<gene>
    <name evidence="10" type="primary">guaD</name>
    <name evidence="10" type="ORF">KHZ90_07875</name>
</gene>
<evidence type="ECO:0000256" key="6">
    <source>
        <dbReference type="ARBA" id="ARBA00022833"/>
    </source>
</evidence>
<dbReference type="Gene3D" id="2.30.40.10">
    <property type="entry name" value="Urease, subunit C, domain 1"/>
    <property type="match status" value="1"/>
</dbReference>
<organism evidence="10 11">
    <name type="scientific">Veillonella parvula</name>
    <name type="common">Staphylococcus parvulus</name>
    <dbReference type="NCBI Taxonomy" id="29466"/>
    <lineage>
        <taxon>Bacteria</taxon>
        <taxon>Bacillati</taxon>
        <taxon>Bacillota</taxon>
        <taxon>Negativicutes</taxon>
        <taxon>Veillonellales</taxon>
        <taxon>Veillonellaceae</taxon>
        <taxon>Veillonella</taxon>
    </lineage>
</organism>
<evidence type="ECO:0000256" key="5">
    <source>
        <dbReference type="ARBA" id="ARBA00022801"/>
    </source>
</evidence>
<dbReference type="GO" id="GO:0005829">
    <property type="term" value="C:cytosol"/>
    <property type="evidence" value="ECO:0007669"/>
    <property type="project" value="TreeGrafter"/>
</dbReference>
<evidence type="ECO:0000256" key="7">
    <source>
        <dbReference type="NCBIfam" id="TIGR02967"/>
    </source>
</evidence>
<evidence type="ECO:0000256" key="8">
    <source>
        <dbReference type="RuleBase" id="RU366009"/>
    </source>
</evidence>
<dbReference type="Proteomes" id="UP000778864">
    <property type="component" value="Unassembled WGS sequence"/>
</dbReference>
<dbReference type="InterPro" id="IPR011059">
    <property type="entry name" value="Metal-dep_hydrolase_composite"/>
</dbReference>
<comment type="similarity">
    <text evidence="2 8">Belongs to the metallo-dependent hydrolases superfamily. ATZ/TRZ family.</text>
</comment>
<dbReference type="PANTHER" id="PTHR11271:SF6">
    <property type="entry name" value="GUANINE DEAMINASE"/>
    <property type="match status" value="1"/>
</dbReference>
<dbReference type="EMBL" id="JAGZMU010000004">
    <property type="protein sequence ID" value="MBS4893677.1"/>
    <property type="molecule type" value="Genomic_DNA"/>
</dbReference>
<dbReference type="InterPro" id="IPR014311">
    <property type="entry name" value="Guanine_deaminase"/>
</dbReference>
<dbReference type="AlphaFoldDB" id="A0A418PKZ4"/>
<evidence type="ECO:0000256" key="1">
    <source>
        <dbReference type="ARBA" id="ARBA00004984"/>
    </source>
</evidence>
<reference evidence="10" key="1">
    <citation type="submission" date="2021-02" db="EMBL/GenBank/DDBJ databases">
        <title>Infant gut strain persistence is associated with maternal origin, phylogeny, and functional potential including surface adhesion and iron acquisition.</title>
        <authorList>
            <person name="Lou Y.C."/>
        </authorList>
    </citation>
    <scope>NUCLEOTIDE SEQUENCE</scope>
    <source>
        <strain evidence="10">L3_108_031G1_dasL3_108_031G1_concoct_20</strain>
    </source>
</reference>
<accession>A0A418PKZ4</accession>
<dbReference type="EC" id="3.5.4.3" evidence="3 7"/>
<dbReference type="GO" id="GO:0008892">
    <property type="term" value="F:guanine deaminase activity"/>
    <property type="evidence" value="ECO:0007669"/>
    <property type="project" value="UniProtKB-UniRule"/>
</dbReference>
<name>A0A418PKZ4_VEIPA</name>
<sequence>MNSTIILKGNILYTPNPSALVSIQQGYVIAVDGVVVHCGESIPTVYTEYDVVDYGDNLIIPGFVDTHAHAPQYCNRGLGMDKELLPWLETYTFPEEAKFIDPDYARLVYGAFVHDLWRNGTTRSILFGTIHKDSTLVLMELLQKAGLSAYVGKVNMDRNSPEFLIEETNQSLADTKVWLDASAQFGPLVKPIITPRFVPSCTSELMTGLAKLAKEYDVPVQSHLSENHGEIDWVASLHPESSNYTDVYYEHHLMGTVPTVMAHCIHLSDVEMDRMAETQTMVSHCPYSNVNLSSGIAPIRKLIERNIPIGLGSDISGGHIVSMAKVLTEAIGLSKMKWVEVDKNYAPLTLSEAFYMATKGGGQFFGHVGSFEKGYELDALIIDDTSLFDPNERSLEERLERWLYVGDDRHIIERYVAGRVVPSPKG</sequence>
<comment type="catalytic activity">
    <reaction evidence="8">
        <text>guanine + H2O + H(+) = xanthine + NH4(+)</text>
        <dbReference type="Rhea" id="RHEA:14665"/>
        <dbReference type="ChEBI" id="CHEBI:15377"/>
        <dbReference type="ChEBI" id="CHEBI:15378"/>
        <dbReference type="ChEBI" id="CHEBI:16235"/>
        <dbReference type="ChEBI" id="CHEBI:17712"/>
        <dbReference type="ChEBI" id="CHEBI:28938"/>
        <dbReference type="EC" id="3.5.4.3"/>
    </reaction>
</comment>
<evidence type="ECO:0000313" key="10">
    <source>
        <dbReference type="EMBL" id="MBS4893677.1"/>
    </source>
</evidence>
<dbReference type="SUPFAM" id="SSF51556">
    <property type="entry name" value="Metallo-dependent hydrolases"/>
    <property type="match status" value="1"/>
</dbReference>
<evidence type="ECO:0000259" key="9">
    <source>
        <dbReference type="Pfam" id="PF01979"/>
    </source>
</evidence>
<evidence type="ECO:0000256" key="2">
    <source>
        <dbReference type="ARBA" id="ARBA00006745"/>
    </source>
</evidence>
<dbReference type="NCBIfam" id="TIGR02967">
    <property type="entry name" value="guan_deamin"/>
    <property type="match status" value="1"/>
</dbReference>
<dbReference type="RefSeq" id="WP_119562106.1">
    <property type="nucleotide sequence ID" value="NZ_AP031417.1"/>
</dbReference>
<evidence type="ECO:0000313" key="11">
    <source>
        <dbReference type="Proteomes" id="UP000778864"/>
    </source>
</evidence>
<dbReference type="GO" id="GO:0008270">
    <property type="term" value="F:zinc ion binding"/>
    <property type="evidence" value="ECO:0007669"/>
    <property type="project" value="UniProtKB-UniRule"/>
</dbReference>
<dbReference type="Gene3D" id="3.20.20.140">
    <property type="entry name" value="Metal-dependent hydrolases"/>
    <property type="match status" value="1"/>
</dbReference>
<evidence type="ECO:0000256" key="3">
    <source>
        <dbReference type="ARBA" id="ARBA00012781"/>
    </source>
</evidence>
<keyword evidence="4 8" id="KW-0479">Metal-binding</keyword>
<comment type="function">
    <text evidence="8">Catalyzes the hydrolytic deamination of guanine, producing xanthine and ammonia.</text>
</comment>
<dbReference type="PANTHER" id="PTHR11271">
    <property type="entry name" value="GUANINE DEAMINASE"/>
    <property type="match status" value="1"/>
</dbReference>
<comment type="caution">
    <text evidence="10">The sequence shown here is derived from an EMBL/GenBank/DDBJ whole genome shotgun (WGS) entry which is preliminary data.</text>
</comment>
<dbReference type="InterPro" id="IPR006680">
    <property type="entry name" value="Amidohydro-rel"/>
</dbReference>
<dbReference type="InterPro" id="IPR051607">
    <property type="entry name" value="Metallo-dep_hydrolases"/>
</dbReference>
<dbReference type="Pfam" id="PF01979">
    <property type="entry name" value="Amidohydro_1"/>
    <property type="match status" value="1"/>
</dbReference>
<keyword evidence="6 8" id="KW-0862">Zinc</keyword>
<dbReference type="InterPro" id="IPR032466">
    <property type="entry name" value="Metal_Hydrolase"/>
</dbReference>
<feature type="domain" description="Amidohydrolase-related" evidence="9">
    <location>
        <begin position="59"/>
        <end position="421"/>
    </location>
</feature>
<keyword evidence="5 8" id="KW-0378">Hydrolase</keyword>
<comment type="pathway">
    <text evidence="1 8">Purine metabolism; guanine degradation; xanthine from guanine: step 1/1.</text>
</comment>
<comment type="cofactor">
    <cofactor evidence="8">
        <name>Zn(2+)</name>
        <dbReference type="ChEBI" id="CHEBI:29105"/>
    </cofactor>
    <text evidence="8">Binds 1 zinc ion per subunit.</text>
</comment>
<dbReference type="GO" id="GO:0006147">
    <property type="term" value="P:guanine catabolic process"/>
    <property type="evidence" value="ECO:0007669"/>
    <property type="project" value="UniProtKB-UniRule"/>
</dbReference>